<feature type="region of interest" description="Disordered" evidence="1">
    <location>
        <begin position="105"/>
        <end position="157"/>
    </location>
</feature>
<comment type="caution">
    <text evidence="2">The sequence shown here is derived from an EMBL/GenBank/DDBJ whole genome shotgun (WGS) entry which is preliminary data.</text>
</comment>
<protein>
    <submittedName>
        <fullName evidence="2">Uncharacterized protein</fullName>
    </submittedName>
</protein>
<dbReference type="AlphaFoldDB" id="A0A0E3BYT7"/>
<evidence type="ECO:0000313" key="2">
    <source>
        <dbReference type="EMBL" id="KGH12700.1"/>
    </source>
</evidence>
<sequence length="157" mass="17335">MINVQLQQFRAAIADALSVNKAKVKEAGITQQPVYTHAREFNVELSTPQSALFLGLVMQLDELVSYFDSLWWATVIKGMERSNETYKWQQMMFKLAGRIQGIEQRARRSASKQGKDALVDAEAPPSTSQDESQHANDDVALAMAEGQAETSSEAVAA</sequence>
<reference evidence="2 3" key="1">
    <citation type="submission" date="2013-09" db="EMBL/GenBank/DDBJ databases">
        <title>High correlation between genotypes and phenotypes of environmental bacteria Comamonas testosteroni strains.</title>
        <authorList>
            <person name="Liu L."/>
            <person name="Zhu W."/>
            <person name="Xia X."/>
            <person name="Xu B."/>
            <person name="Luo M."/>
            <person name="Wang G."/>
        </authorList>
    </citation>
    <scope>NUCLEOTIDE SEQUENCE [LARGE SCALE GENOMIC DNA]</scope>
    <source>
        <strain evidence="2 3">DF2</strain>
    </source>
</reference>
<gene>
    <name evidence="2" type="ORF">P608_10140</name>
</gene>
<keyword evidence="3" id="KW-1185">Reference proteome</keyword>
<dbReference type="Proteomes" id="UP000029549">
    <property type="component" value="Unassembled WGS sequence"/>
</dbReference>
<dbReference type="EMBL" id="AWTP01000104">
    <property type="protein sequence ID" value="KGH12700.1"/>
    <property type="molecule type" value="Genomic_DNA"/>
</dbReference>
<accession>A0A0E3BYT7</accession>
<evidence type="ECO:0000313" key="3">
    <source>
        <dbReference type="Proteomes" id="UP000029549"/>
    </source>
</evidence>
<proteinExistence type="predicted"/>
<organism evidence="2 3">
    <name type="scientific">Comamonas thiooxydans</name>
    <dbReference type="NCBI Taxonomy" id="363952"/>
    <lineage>
        <taxon>Bacteria</taxon>
        <taxon>Pseudomonadati</taxon>
        <taxon>Pseudomonadota</taxon>
        <taxon>Betaproteobacteria</taxon>
        <taxon>Burkholderiales</taxon>
        <taxon>Comamonadaceae</taxon>
        <taxon>Comamonas</taxon>
    </lineage>
</organism>
<feature type="compositionally biased region" description="Polar residues" evidence="1">
    <location>
        <begin position="148"/>
        <end position="157"/>
    </location>
</feature>
<name>A0A0E3BYT7_9BURK</name>
<evidence type="ECO:0000256" key="1">
    <source>
        <dbReference type="SAM" id="MobiDB-lite"/>
    </source>
</evidence>